<comment type="caution">
    <text evidence="1">The sequence shown here is derived from an EMBL/GenBank/DDBJ whole genome shotgun (WGS) entry which is preliminary data.</text>
</comment>
<evidence type="ECO:0000313" key="2">
    <source>
        <dbReference type="Proteomes" id="UP001596957"/>
    </source>
</evidence>
<organism evidence="1 2">
    <name type="scientific">Streptomyces lutosisoli</name>
    <dbReference type="NCBI Taxonomy" id="2665721"/>
    <lineage>
        <taxon>Bacteria</taxon>
        <taxon>Bacillati</taxon>
        <taxon>Actinomycetota</taxon>
        <taxon>Actinomycetes</taxon>
        <taxon>Kitasatosporales</taxon>
        <taxon>Streptomycetaceae</taxon>
        <taxon>Streptomyces</taxon>
    </lineage>
</organism>
<keyword evidence="2" id="KW-1185">Reference proteome</keyword>
<reference evidence="2" key="1">
    <citation type="journal article" date="2019" name="Int. J. Syst. Evol. Microbiol.">
        <title>The Global Catalogue of Microorganisms (GCM) 10K type strain sequencing project: providing services to taxonomists for standard genome sequencing and annotation.</title>
        <authorList>
            <consortium name="The Broad Institute Genomics Platform"/>
            <consortium name="The Broad Institute Genome Sequencing Center for Infectious Disease"/>
            <person name="Wu L."/>
            <person name="Ma J."/>
        </authorList>
    </citation>
    <scope>NUCLEOTIDE SEQUENCE [LARGE SCALE GENOMIC DNA]</scope>
    <source>
        <strain evidence="2">CGMCC 4.7198</strain>
    </source>
</reference>
<dbReference type="Proteomes" id="UP001596957">
    <property type="component" value="Unassembled WGS sequence"/>
</dbReference>
<accession>A0ABW2VMZ6</accession>
<dbReference type="RefSeq" id="WP_381251551.1">
    <property type="nucleotide sequence ID" value="NZ_JBHTBI010000006.1"/>
</dbReference>
<sequence length="93" mass="9606">MGARGRRDPDRGGTRCGDGVAPVLYGCVDRAQRPPGCGQDVRIAVARSGAGDQAVELKPDQALPGEAVVQSCLFGDVDEPHGPARVEDLDHGG</sequence>
<name>A0ABW2VMZ6_9ACTN</name>
<dbReference type="EMBL" id="JBHTEC010000001">
    <property type="protein sequence ID" value="MFD0285876.1"/>
    <property type="molecule type" value="Genomic_DNA"/>
</dbReference>
<proteinExistence type="predicted"/>
<protein>
    <submittedName>
        <fullName evidence="1">Uncharacterized protein</fullName>
    </submittedName>
</protein>
<gene>
    <name evidence="1" type="ORF">ACFQZP_30150</name>
</gene>
<evidence type="ECO:0000313" key="1">
    <source>
        <dbReference type="EMBL" id="MFD0285876.1"/>
    </source>
</evidence>